<dbReference type="CDD" id="cd00067">
    <property type="entry name" value="GAL4"/>
    <property type="match status" value="1"/>
</dbReference>
<feature type="transmembrane region" description="Helical" evidence="13">
    <location>
        <begin position="1305"/>
        <end position="1325"/>
    </location>
</feature>
<dbReference type="VEuPathDB" id="FungiDB:An09g03660"/>
<dbReference type="InterPro" id="IPR000700">
    <property type="entry name" value="PAS-assoc_C"/>
</dbReference>
<feature type="domain" description="Zn(2)-C6 fungal-type" evidence="14">
    <location>
        <begin position="16"/>
        <end position="46"/>
    </location>
</feature>
<reference evidence="17" key="1">
    <citation type="journal article" date="2016" name="Genome Announc.">
        <title>Draft genome sequence of Aspergillus niger strain An76.</title>
        <authorList>
            <person name="Gong W."/>
            <person name="Cheng Z."/>
            <person name="Zhang H."/>
            <person name="Liu L."/>
            <person name="Gao P."/>
            <person name="Wang L."/>
        </authorList>
    </citation>
    <scope>NUCLEOTIDE SEQUENCE [LARGE SCALE GENOMIC DNA]</scope>
    <source>
        <strain evidence="17">An76</strain>
    </source>
</reference>
<dbReference type="InterPro" id="IPR036864">
    <property type="entry name" value="Zn2-C6_fun-type_DNA-bd_sf"/>
</dbReference>
<evidence type="ECO:0000256" key="4">
    <source>
        <dbReference type="ARBA" id="ARBA00022692"/>
    </source>
</evidence>
<gene>
    <name evidence="16" type="ORF">ABL_06347</name>
</gene>
<dbReference type="GO" id="GO:0009893">
    <property type="term" value="P:positive regulation of metabolic process"/>
    <property type="evidence" value="ECO:0007669"/>
    <property type="project" value="UniProtKB-ARBA"/>
</dbReference>
<feature type="transmembrane region" description="Helical" evidence="13">
    <location>
        <begin position="991"/>
        <end position="1015"/>
    </location>
</feature>
<dbReference type="PROSITE" id="PS50048">
    <property type="entry name" value="ZN2_CY6_FUNGAL_2"/>
    <property type="match status" value="1"/>
</dbReference>
<keyword evidence="4 13" id="KW-0812">Transmembrane</keyword>
<evidence type="ECO:0000256" key="8">
    <source>
        <dbReference type="ARBA" id="ARBA00023125"/>
    </source>
</evidence>
<dbReference type="InterPro" id="IPR000014">
    <property type="entry name" value="PAS"/>
</dbReference>
<dbReference type="Proteomes" id="UP000068243">
    <property type="component" value="Unassembled WGS sequence"/>
</dbReference>
<keyword evidence="7" id="KW-0805">Transcription regulation</keyword>
<dbReference type="SUPFAM" id="SSF57701">
    <property type="entry name" value="Zn2/Cys6 DNA-binding domain"/>
    <property type="match status" value="1"/>
</dbReference>
<dbReference type="GO" id="GO:0008270">
    <property type="term" value="F:zinc ion binding"/>
    <property type="evidence" value="ECO:0007669"/>
    <property type="project" value="InterPro"/>
</dbReference>
<feature type="region of interest" description="Disordered" evidence="12">
    <location>
        <begin position="778"/>
        <end position="813"/>
    </location>
</feature>
<dbReference type="PROSITE" id="PS00463">
    <property type="entry name" value="ZN2_CY6_FUNGAL_1"/>
    <property type="match status" value="1"/>
</dbReference>
<dbReference type="Gene3D" id="3.30.450.20">
    <property type="entry name" value="PAS domain"/>
    <property type="match status" value="1"/>
</dbReference>
<dbReference type="SUPFAM" id="SSF55785">
    <property type="entry name" value="PYP-like sensor domain (PAS domain)"/>
    <property type="match status" value="1"/>
</dbReference>
<feature type="transmembrane region" description="Helical" evidence="13">
    <location>
        <begin position="1022"/>
        <end position="1042"/>
    </location>
</feature>
<dbReference type="VEuPathDB" id="FungiDB:ATCC64974_10080"/>
<dbReference type="VEuPathDB" id="FungiDB:M747DRAFT_267173"/>
<sequence length="2087" mass="233288">MNSAAERTNAPPRRKSCEACKIAKRRCDLAWPACFRCARRNQICVYPGRQPQSMDMEAASLAVNLLEDPLFPAFAETQCVTDINTHFPDVEQLSCALELPSPGTEVANLLAQIAPLQPPMMSLPHENPSTTVIKTRSALPISTIVAQRLQFGMDVLKQAPKMMVLESQTPWCHRQLYKDGMPRSMQGTFIAFHLNFVLNIADALACCALYMARNDINAPVILSSFKTRIDDLCASPPPSTPLEALAHTQSLILYQIMRLFDGDINARLSAEPFIPMLETSAFNLLNYIYFPAAEPDTALTAPVDVVMQSWDEWVYQESARRTALFTFYLVQIYRLVTGENNLTCDGRLGLNHSWYLSAPLWNAQTSFDFAVAWNEHQHFVVCNADFGHVLDCARPSDVDVFGRMLLIFENHVCAIERKPITVQCKISKCSLKIQQNPMRHHSSVIPATCNHPECVTTQQKILQSDQYTGIAPQIASQNYPRPQDLANNSMNLSFLRTCRQIYYEARHLPYMRTIFFTQQIRVPPRQGMDTHLAEWNETFSLISLGFPNLAAISIQIYLHFPVQAVRDTFWDGGLLELCRLKRLRGVRLSISEFDPAWPATRDPVVFFTYAAGSLPDFMDEITDRNKQLPSLLQSSLPSHQTPKHICFRDARDKLRHRVQQDTSIGVEWASPDSYHSGQLFFRFAPNTFPLYVRNLIHTLPRRWPHRTHAHIRREDRLHRNKTDYAYVYIDSASHPEDNQYPIFGFQYNPNLRRQHNEEYIAQGLAALRLSRERLRRSVASAPYPRHRQREDGDPRPSSQSSRNQERKEEPCHQASKVLVPAPRCWASPGFQVSPSRRAVISAENERPGDWRRQLTEEAFAPFIESFPMFIHYPHRQSITRVFMASEGLPKTSDLSDPETQYILEGNARFRRLGWKRLTVISIVEAIALGSLGLPSAFATLGMVAGVILTIGIGLVAMYAGYNIGQVKLKYPEVGHYADVGHLLLGNVGGKIFVGSFVALLVFVIGSHCLTGAIAFQTITESSVCSVVFSIVSAAILMILAIPPSFAEIAILGYIDFASIILAIGVTVIATGIQSHSSTGTFSADHIPWSAWPIAGITFSQAIVAANNIVFAYSFAGCLPSFMEDMHTPEDYVKTLWWLGGIQIVIYTLTGSLIYAFVGQGVQSPALLSAGPVISRVVFGIALPVIFISGSINVTVVCRYIHGKFYHDSAARFINTRKGWMTWLGLISLVTVLAWVIAEAIPIFSELLSIISALFVSGLSFYIPPVMWFVLLRDGAWYEKHNLRPALCNLVVFIVGLDLQNTSIRIIIMIPAILTGVSMLAGSAYASAVQPVRATGGCTNINSYAPETGTTGYFMLAATDCKNVTAPDQACPIEGFGDTSVVFRTAGETGIHMGYIAIGSENDEAKNPIICDDSSPSILNGLVETGVSGYSFQPLNISSIPYTALLMWGLDEQASVPVDFYHHYVNGTQQDGLFIGANNVTTWAIKEYSDSGSKLPYWLFRLLGPDSEDPITGAALEEGELVTYIKVRMGEMPCYLGTWHGQNISVSAPTMDHFDATSLRSYPSTVALDNFPPSDAPSPWRTSTSSASISEDESREVRRRRPSEILLGFPRPPSRAHITTKALVSRPSVKTLRRNYMIHELPLLHQPNPYYDDSDEFNPVCDPGLSYDLIAPQHDKQEAPPLHALEKIADLVFSSEHMLTILHNPRYLAKFREFLLEERPRSLHRLIYYLTARKALKAIDYANCLVRCFVDDAQPKSSVSALSGQKIGEITHPALQQRVQEALKMLTDEELPAFITSRCIGITSRVVEERVRGTLPKRFQRTDDEKALAEVFCLTDPSRRDNPIVFASEEFHRTTQYGMDYVLGRNCRFLQGPKTNPNSVRRIREALEAGRHHSELFLNYRRDGSPFMNLLQCAPLCDSHGRVRYFIGAQIDVSGLVMDGVQMESLRDLQKQQMRDNVEVAEAPIGIQRDEFRDLSELFSPRELKVTQDIGGSLFQPMTSPALRNSFRTRWSVAEGEGSVEADGIREKDTKMGTALVGVYENVSASHLMCDRVLTVIVSSCPSISITKDIVHFALAANPWNTADLLSL</sequence>
<dbReference type="VEuPathDB" id="FungiDB:An09g03640"/>
<evidence type="ECO:0000313" key="16">
    <source>
        <dbReference type="EMBL" id="GAQ43686.1"/>
    </source>
</evidence>
<feature type="transmembrane region" description="Helical" evidence="13">
    <location>
        <begin position="940"/>
        <end position="961"/>
    </location>
</feature>
<dbReference type="Pfam" id="PF01490">
    <property type="entry name" value="Aa_trans"/>
    <property type="match status" value="1"/>
</dbReference>
<feature type="transmembrane region" description="Helical" evidence="13">
    <location>
        <begin position="1048"/>
        <end position="1072"/>
    </location>
</feature>
<dbReference type="GO" id="GO:0016020">
    <property type="term" value="C:membrane"/>
    <property type="evidence" value="ECO:0007669"/>
    <property type="project" value="UniProtKB-SubCell"/>
</dbReference>
<accession>A0A124BXW4</accession>
<feature type="region of interest" description="Disordered" evidence="12">
    <location>
        <begin position="1572"/>
        <end position="1600"/>
    </location>
</feature>
<dbReference type="VEuPathDB" id="FungiDB:ATCC64974_10090"/>
<evidence type="ECO:0000256" key="10">
    <source>
        <dbReference type="ARBA" id="ARBA00023163"/>
    </source>
</evidence>
<keyword evidence="2" id="KW-0285">Flavoprotein</keyword>
<dbReference type="PROSITE" id="PS50113">
    <property type="entry name" value="PAC"/>
    <property type="match status" value="1"/>
</dbReference>
<dbReference type="InterPro" id="IPR013057">
    <property type="entry name" value="AA_transpt_TM"/>
</dbReference>
<feature type="compositionally biased region" description="Low complexity" evidence="12">
    <location>
        <begin position="1576"/>
        <end position="1588"/>
    </location>
</feature>
<protein>
    <submittedName>
        <fullName evidence="16">Unnamed protein product</fullName>
    </submittedName>
</protein>
<dbReference type="PaxDb" id="5061-CADANGAP00007762"/>
<dbReference type="VEuPathDB" id="FungiDB:ATCC64974_10100"/>
<evidence type="ECO:0000256" key="12">
    <source>
        <dbReference type="SAM" id="MobiDB-lite"/>
    </source>
</evidence>
<keyword evidence="5 13" id="KW-1133">Transmembrane helix</keyword>
<keyword evidence="11" id="KW-0539">Nucleus</keyword>
<evidence type="ECO:0000256" key="5">
    <source>
        <dbReference type="ARBA" id="ARBA00022989"/>
    </source>
</evidence>
<keyword evidence="3" id="KW-0288">FMN</keyword>
<dbReference type="VEuPathDB" id="FungiDB:ASPNIDRAFT2_43317"/>
<dbReference type="Pfam" id="PF00172">
    <property type="entry name" value="Zn_clus"/>
    <property type="match status" value="1"/>
</dbReference>
<evidence type="ECO:0000256" key="6">
    <source>
        <dbReference type="ARBA" id="ARBA00022991"/>
    </source>
</evidence>
<dbReference type="PANTHER" id="PTHR47429:SF9">
    <property type="entry name" value="PAS DOMAIN-CONTAINING PROTEIN"/>
    <property type="match status" value="1"/>
</dbReference>
<keyword evidence="9 13" id="KW-0472">Membrane</keyword>
<feature type="transmembrane region" description="Helical" evidence="13">
    <location>
        <begin position="1135"/>
        <end position="1157"/>
    </location>
</feature>
<dbReference type="OrthoDB" id="447251at2759"/>
<proteinExistence type="predicted"/>
<dbReference type="GO" id="GO:0005634">
    <property type="term" value="C:nucleus"/>
    <property type="evidence" value="ECO:0007669"/>
    <property type="project" value="TreeGrafter"/>
</dbReference>
<evidence type="ECO:0000256" key="1">
    <source>
        <dbReference type="ARBA" id="ARBA00004370"/>
    </source>
</evidence>
<evidence type="ECO:0000256" key="3">
    <source>
        <dbReference type="ARBA" id="ARBA00022643"/>
    </source>
</evidence>
<keyword evidence="10" id="KW-0804">Transcription</keyword>
<dbReference type="InterPro" id="IPR035965">
    <property type="entry name" value="PAS-like_dom_sf"/>
</dbReference>
<evidence type="ECO:0000256" key="11">
    <source>
        <dbReference type="ARBA" id="ARBA00023242"/>
    </source>
</evidence>
<dbReference type="VEuPathDB" id="FungiDB:M747DRAFT_246126"/>
<dbReference type="VEuPathDB" id="FungiDB:ATCC64974_10040"/>
<evidence type="ECO:0000256" key="2">
    <source>
        <dbReference type="ARBA" id="ARBA00022630"/>
    </source>
</evidence>
<comment type="subcellular location">
    <subcellularLocation>
        <location evidence="1">Membrane</location>
    </subcellularLocation>
</comment>
<comment type="caution">
    <text evidence="16">The sequence shown here is derived from an EMBL/GenBank/DDBJ whole genome shotgun (WGS) entry which is preliminary data.</text>
</comment>
<evidence type="ECO:0000259" key="15">
    <source>
        <dbReference type="PROSITE" id="PS50113"/>
    </source>
</evidence>
<evidence type="ECO:0000256" key="9">
    <source>
        <dbReference type="ARBA" id="ARBA00023136"/>
    </source>
</evidence>
<dbReference type="GO" id="GO:0003677">
    <property type="term" value="F:DNA binding"/>
    <property type="evidence" value="ECO:0007669"/>
    <property type="project" value="UniProtKB-KW"/>
</dbReference>
<dbReference type="VEuPathDB" id="FungiDB:An09g03710"/>
<name>A0A124BXW4_ASPNG</name>
<dbReference type="VEuPathDB" id="FungiDB:M747DRAFT_373836"/>
<organism evidence="16 17">
    <name type="scientific">Aspergillus niger</name>
    <dbReference type="NCBI Taxonomy" id="5061"/>
    <lineage>
        <taxon>Eukaryota</taxon>
        <taxon>Fungi</taxon>
        <taxon>Dikarya</taxon>
        <taxon>Ascomycota</taxon>
        <taxon>Pezizomycotina</taxon>
        <taxon>Eurotiomycetes</taxon>
        <taxon>Eurotiomycetidae</taxon>
        <taxon>Eurotiales</taxon>
        <taxon>Aspergillaceae</taxon>
        <taxon>Aspergillus</taxon>
        <taxon>Aspergillus subgen. Circumdati</taxon>
    </lineage>
</organism>
<evidence type="ECO:0000256" key="13">
    <source>
        <dbReference type="SAM" id="Phobius"/>
    </source>
</evidence>
<keyword evidence="6" id="KW-0157">Chromophore</keyword>
<feature type="transmembrane region" description="Helical" evidence="13">
    <location>
        <begin position="1093"/>
        <end position="1115"/>
    </location>
</feature>
<dbReference type="VEuPathDB" id="FungiDB:ASPNIDRAFT2_1130424"/>
<dbReference type="VEuPathDB" id="FungiDB:ATCC64974_10070"/>
<dbReference type="PANTHER" id="PTHR47429">
    <property type="entry name" value="PROTEIN TWIN LOV 1"/>
    <property type="match status" value="1"/>
</dbReference>
<feature type="domain" description="PAC" evidence="15">
    <location>
        <begin position="1891"/>
        <end position="1944"/>
    </location>
</feature>
<dbReference type="VEuPathDB" id="FungiDB:M747DRAFT_267180"/>
<dbReference type="Pfam" id="PF13426">
    <property type="entry name" value="PAS_9"/>
    <property type="match status" value="1"/>
</dbReference>
<dbReference type="Gene3D" id="4.10.240.10">
    <property type="entry name" value="Zn(2)-C6 fungal-type DNA-binding domain"/>
    <property type="match status" value="1"/>
</dbReference>
<evidence type="ECO:0000259" key="14">
    <source>
        <dbReference type="PROSITE" id="PS50048"/>
    </source>
</evidence>
<feature type="transmembrane region" description="Helical" evidence="13">
    <location>
        <begin position="1221"/>
        <end position="1240"/>
    </location>
</feature>
<dbReference type="VEuPathDB" id="FungiDB:ASPNIDRAFT2_1099208"/>
<evidence type="ECO:0000313" key="17">
    <source>
        <dbReference type="Proteomes" id="UP000068243"/>
    </source>
</evidence>
<evidence type="ECO:0000256" key="7">
    <source>
        <dbReference type="ARBA" id="ARBA00023015"/>
    </source>
</evidence>
<dbReference type="EMBL" id="BCMY01000010">
    <property type="protein sequence ID" value="GAQ43686.1"/>
    <property type="molecule type" value="Genomic_DNA"/>
</dbReference>
<dbReference type="InterPro" id="IPR001138">
    <property type="entry name" value="Zn2Cys6_DnaBD"/>
</dbReference>
<dbReference type="VEuPathDB" id="FungiDB:ASPNIDRAFT2_1200806"/>
<dbReference type="VEuPathDB" id="FungiDB:M747DRAFT_267176"/>
<dbReference type="VEuPathDB" id="FungiDB:ASPNIDRAFT2_1180744"/>
<feature type="transmembrane region" description="Helical" evidence="13">
    <location>
        <begin position="1247"/>
        <end position="1270"/>
    </location>
</feature>
<dbReference type="SMART" id="SM00066">
    <property type="entry name" value="GAL4"/>
    <property type="match status" value="1"/>
</dbReference>
<dbReference type="GO" id="GO:0000981">
    <property type="term" value="F:DNA-binding transcription factor activity, RNA polymerase II-specific"/>
    <property type="evidence" value="ECO:0007669"/>
    <property type="project" value="InterPro"/>
</dbReference>
<keyword evidence="8" id="KW-0238">DNA-binding</keyword>
<dbReference type="VEuPathDB" id="FungiDB:ATCC64974_10060"/>
<feature type="transmembrane region" description="Helical" evidence="13">
    <location>
        <begin position="1177"/>
        <end position="1201"/>
    </location>
</feature>
<dbReference type="VEuPathDB" id="FungiDB:An09g03650"/>